<dbReference type="Proteomes" id="UP001500751">
    <property type="component" value="Unassembled WGS sequence"/>
</dbReference>
<gene>
    <name evidence="2" type="ORF">GCM10009839_33760</name>
</gene>
<dbReference type="PANTHER" id="PTHR30015">
    <property type="entry name" value="MRR RESTRICTION SYSTEM PROTEIN"/>
    <property type="match status" value="1"/>
</dbReference>
<accession>A0ABN2U8F2</accession>
<evidence type="ECO:0000259" key="1">
    <source>
        <dbReference type="Pfam" id="PF04471"/>
    </source>
</evidence>
<dbReference type="SUPFAM" id="SSF52980">
    <property type="entry name" value="Restriction endonuclease-like"/>
    <property type="match status" value="1"/>
</dbReference>
<evidence type="ECO:0000313" key="2">
    <source>
        <dbReference type="EMBL" id="GAA2031133.1"/>
    </source>
</evidence>
<dbReference type="EMBL" id="BAAAQN010000017">
    <property type="protein sequence ID" value="GAA2031133.1"/>
    <property type="molecule type" value="Genomic_DNA"/>
</dbReference>
<feature type="domain" description="Restriction endonuclease type IV Mrr" evidence="1">
    <location>
        <begin position="225"/>
        <end position="340"/>
    </location>
</feature>
<dbReference type="InterPro" id="IPR007560">
    <property type="entry name" value="Restrct_endonuc_IV_Mrr"/>
</dbReference>
<dbReference type="RefSeq" id="WP_344666548.1">
    <property type="nucleotide sequence ID" value="NZ_BAAAQN010000017.1"/>
</dbReference>
<reference evidence="2 3" key="1">
    <citation type="journal article" date="2019" name="Int. J. Syst. Evol. Microbiol.">
        <title>The Global Catalogue of Microorganisms (GCM) 10K type strain sequencing project: providing services to taxonomists for standard genome sequencing and annotation.</title>
        <authorList>
            <consortium name="The Broad Institute Genomics Platform"/>
            <consortium name="The Broad Institute Genome Sequencing Center for Infectious Disease"/>
            <person name="Wu L."/>
            <person name="Ma J."/>
        </authorList>
    </citation>
    <scope>NUCLEOTIDE SEQUENCE [LARGE SCALE GENOMIC DNA]</scope>
    <source>
        <strain evidence="2 3">JCM 16014</strain>
    </source>
</reference>
<dbReference type="PANTHER" id="PTHR30015:SF7">
    <property type="entry name" value="TYPE IV METHYL-DIRECTED RESTRICTION ENZYME ECOKMRR"/>
    <property type="match status" value="1"/>
</dbReference>
<dbReference type="Gene3D" id="3.40.1350.10">
    <property type="match status" value="1"/>
</dbReference>
<sequence length="355" mass="39033">MSARKLSVASDRLGSHLTEGAAAVGAFVTTGRWLVEWLHELVGRRVGLAVTEADLRRSATVGGYGQHFPEPTDGPLRVRAETAQILAYSALDYFGAVGAWRSTRPLIQRVRERIESPELAAEAVAVFGQAVPWVGLFDEHKFAALVEQTRQQRGQAAAEALATVSEEALLAESMKPWSSCKSPEWTDPIRLSELFTSESVLTSFGPFIDQRFIDYLVCNFDEIGSINWRKFEALVAERFHRAGLGVEIGPGRNDDGIDLRIWDAGIELEAPPLMVVQCKREKRSISKVVVKALAADVAWHGAACGLLVTTSEWSPGARTTARTRNYPVHEVNRAALASWIQEMRSPSVGLWTPGR</sequence>
<proteinExistence type="predicted"/>
<evidence type="ECO:0000313" key="3">
    <source>
        <dbReference type="Proteomes" id="UP001500751"/>
    </source>
</evidence>
<dbReference type="Pfam" id="PF04471">
    <property type="entry name" value="Mrr_cat"/>
    <property type="match status" value="1"/>
</dbReference>
<organism evidence="2 3">
    <name type="scientific">Catenulispora yoronensis</name>
    <dbReference type="NCBI Taxonomy" id="450799"/>
    <lineage>
        <taxon>Bacteria</taxon>
        <taxon>Bacillati</taxon>
        <taxon>Actinomycetota</taxon>
        <taxon>Actinomycetes</taxon>
        <taxon>Catenulisporales</taxon>
        <taxon>Catenulisporaceae</taxon>
        <taxon>Catenulispora</taxon>
    </lineage>
</organism>
<dbReference type="InterPro" id="IPR011856">
    <property type="entry name" value="tRNA_endonuc-like_dom_sf"/>
</dbReference>
<dbReference type="InterPro" id="IPR011335">
    <property type="entry name" value="Restrct_endonuc-II-like"/>
</dbReference>
<dbReference type="InterPro" id="IPR052906">
    <property type="entry name" value="Type_IV_Methyl-Rstrct_Enzyme"/>
</dbReference>
<name>A0ABN2U8F2_9ACTN</name>
<protein>
    <recommendedName>
        <fullName evidence="1">Restriction endonuclease type IV Mrr domain-containing protein</fullName>
    </recommendedName>
</protein>
<comment type="caution">
    <text evidence="2">The sequence shown here is derived from an EMBL/GenBank/DDBJ whole genome shotgun (WGS) entry which is preliminary data.</text>
</comment>
<keyword evidence="3" id="KW-1185">Reference proteome</keyword>